<organism evidence="20 21">
    <name type="scientific">Sphingomonas arantia</name>
    <dbReference type="NCBI Taxonomy" id="1460676"/>
    <lineage>
        <taxon>Bacteria</taxon>
        <taxon>Pseudomonadati</taxon>
        <taxon>Pseudomonadota</taxon>
        <taxon>Alphaproteobacteria</taxon>
        <taxon>Sphingomonadales</taxon>
        <taxon>Sphingomonadaceae</taxon>
        <taxon>Sphingomonas</taxon>
    </lineage>
</organism>
<dbReference type="Pfam" id="PF13426">
    <property type="entry name" value="PAS_9"/>
    <property type="match status" value="1"/>
</dbReference>
<evidence type="ECO:0000256" key="5">
    <source>
        <dbReference type="ARBA" id="ARBA00022606"/>
    </source>
</evidence>
<evidence type="ECO:0000259" key="19">
    <source>
        <dbReference type="PROSITE" id="PS50113"/>
    </source>
</evidence>
<evidence type="ECO:0000256" key="13">
    <source>
        <dbReference type="ARBA" id="ARBA00022991"/>
    </source>
</evidence>
<evidence type="ECO:0000256" key="8">
    <source>
        <dbReference type="ARBA" id="ARBA00022679"/>
    </source>
</evidence>
<dbReference type="Proteomes" id="UP001597400">
    <property type="component" value="Unassembled WGS sequence"/>
</dbReference>
<keyword evidence="6" id="KW-0285">Flavoprotein</keyword>
<accession>A0ABW4TXV9</accession>
<feature type="compositionally biased region" description="Polar residues" evidence="17">
    <location>
        <begin position="1"/>
        <end position="10"/>
    </location>
</feature>
<evidence type="ECO:0000313" key="20">
    <source>
        <dbReference type="EMBL" id="MFD1950826.1"/>
    </source>
</evidence>
<dbReference type="NCBIfam" id="TIGR00229">
    <property type="entry name" value="sensory_box"/>
    <property type="match status" value="2"/>
</dbReference>
<keyword evidence="14" id="KW-0843">Virulence</keyword>
<dbReference type="SMART" id="SM00086">
    <property type="entry name" value="PAC"/>
    <property type="match status" value="2"/>
</dbReference>
<dbReference type="EC" id="2.7.13.3" evidence="2"/>
<keyword evidence="15" id="KW-0675">Receptor</keyword>
<dbReference type="PANTHER" id="PTHR41523">
    <property type="entry name" value="TWO-COMPONENT SYSTEM SENSOR PROTEIN"/>
    <property type="match status" value="1"/>
</dbReference>
<dbReference type="SMART" id="SM00091">
    <property type="entry name" value="PAS"/>
    <property type="match status" value="2"/>
</dbReference>
<evidence type="ECO:0000256" key="11">
    <source>
        <dbReference type="ARBA" id="ARBA00022777"/>
    </source>
</evidence>
<evidence type="ECO:0000256" key="6">
    <source>
        <dbReference type="ARBA" id="ARBA00022630"/>
    </source>
</evidence>
<dbReference type="SUPFAM" id="SSF55785">
    <property type="entry name" value="PYP-like sensor domain (PAS domain)"/>
    <property type="match status" value="2"/>
</dbReference>
<evidence type="ECO:0000256" key="2">
    <source>
        <dbReference type="ARBA" id="ARBA00012438"/>
    </source>
</evidence>
<feature type="region of interest" description="Disordered" evidence="17">
    <location>
        <begin position="1"/>
        <end position="24"/>
    </location>
</feature>
<evidence type="ECO:0000256" key="1">
    <source>
        <dbReference type="ARBA" id="ARBA00000085"/>
    </source>
</evidence>
<keyword evidence="8" id="KW-0808">Transferase</keyword>
<evidence type="ECO:0000256" key="17">
    <source>
        <dbReference type="SAM" id="MobiDB-lite"/>
    </source>
</evidence>
<keyword evidence="5" id="KW-0716">Sensory transduction</keyword>
<dbReference type="InterPro" id="IPR000014">
    <property type="entry name" value="PAS"/>
</dbReference>
<dbReference type="PROSITE" id="PS50113">
    <property type="entry name" value="PAC"/>
    <property type="match status" value="1"/>
</dbReference>
<dbReference type="InterPro" id="IPR000700">
    <property type="entry name" value="PAS-assoc_C"/>
</dbReference>
<feature type="domain" description="PAS" evidence="18">
    <location>
        <begin position="64"/>
        <end position="110"/>
    </location>
</feature>
<evidence type="ECO:0000256" key="3">
    <source>
        <dbReference type="ARBA" id="ARBA00022543"/>
    </source>
</evidence>
<keyword evidence="12" id="KW-0067">ATP-binding</keyword>
<dbReference type="Gene3D" id="3.30.450.20">
    <property type="entry name" value="PAS domain"/>
    <property type="match status" value="2"/>
</dbReference>
<evidence type="ECO:0000256" key="16">
    <source>
        <dbReference type="SAM" id="Coils"/>
    </source>
</evidence>
<evidence type="ECO:0000256" key="10">
    <source>
        <dbReference type="ARBA" id="ARBA00022741"/>
    </source>
</evidence>
<evidence type="ECO:0000256" key="4">
    <source>
        <dbReference type="ARBA" id="ARBA00022553"/>
    </source>
</evidence>
<keyword evidence="10" id="KW-0547">Nucleotide-binding</keyword>
<evidence type="ECO:0000256" key="7">
    <source>
        <dbReference type="ARBA" id="ARBA00022643"/>
    </source>
</evidence>
<dbReference type="InterPro" id="IPR001610">
    <property type="entry name" value="PAC"/>
</dbReference>
<dbReference type="InterPro" id="IPR011102">
    <property type="entry name" value="Sig_transdc_His_kinase_HWE"/>
</dbReference>
<name>A0ABW4TXV9_9SPHN</name>
<dbReference type="SMART" id="SM00911">
    <property type="entry name" value="HWE_HK"/>
    <property type="match status" value="1"/>
</dbReference>
<dbReference type="PROSITE" id="PS50112">
    <property type="entry name" value="PAS"/>
    <property type="match status" value="1"/>
</dbReference>
<feature type="coiled-coil region" evidence="16">
    <location>
        <begin position="156"/>
        <end position="186"/>
    </location>
</feature>
<evidence type="ECO:0000256" key="15">
    <source>
        <dbReference type="ARBA" id="ARBA00023170"/>
    </source>
</evidence>
<keyword evidence="13" id="KW-0157">Chromophore</keyword>
<sequence length="513" mass="56284">MASTPDNDVSPNAYETDKPDTAARTSMEGTIETLRQRGGVFVNAVRATRMAMALTDPNLPGNPIIFANQAFLDLTGYSLDEVLGQQPFFMNGPDTKPDDAAKLRQALEQDRDGLLESVQYRKDGSRFVAAMLLSAFKDDEGRTIHQFLSWQDQTRRVDAEAEADALRKAQDRLRESEDRLAAAFEVIPVGMGIMDTHGKLTVANAEIRRFLPTDLIPSRDAERRERWHAEDATGASVGPIDWPGARALRGERAIHGLEMSYTNEDGARVWAKVSSAPIRDSSGKISGAVVAVQDITALKQANERQRLLLSELQHRVRNILAMIRSVARRTAETAETVETYAQHLEGRISAMARTQGLLTRGAVTGIDLQSLILDELKAQIARPEHLTTVGPDVALPGKAAEVLSLAIHELTTNSVKYGALSQKTGRLDVRWALLDGDDCPRLSLIWAESGITLDQRPVRHGFGTELITERVPYELQGIGALEFRTNGIVATIEFPLLGTPSILQTDVSPRGNL</sequence>
<dbReference type="InterPro" id="IPR013656">
    <property type="entry name" value="PAS_4"/>
</dbReference>
<dbReference type="Gene3D" id="3.30.565.10">
    <property type="entry name" value="Histidine kinase-like ATPase, C-terminal domain"/>
    <property type="match status" value="1"/>
</dbReference>
<dbReference type="InterPro" id="IPR035965">
    <property type="entry name" value="PAS-like_dom_sf"/>
</dbReference>
<feature type="domain" description="PAC" evidence="19">
    <location>
        <begin position="255"/>
        <end position="307"/>
    </location>
</feature>
<keyword evidence="4" id="KW-0597">Phosphoprotein</keyword>
<protein>
    <recommendedName>
        <fullName evidence="2">histidine kinase</fullName>
        <ecNumber evidence="2">2.7.13.3</ecNumber>
    </recommendedName>
</protein>
<dbReference type="Pfam" id="PF08448">
    <property type="entry name" value="PAS_4"/>
    <property type="match status" value="1"/>
</dbReference>
<dbReference type="EMBL" id="JBHUGS010000002">
    <property type="protein sequence ID" value="MFD1950826.1"/>
    <property type="molecule type" value="Genomic_DNA"/>
</dbReference>
<dbReference type="CDD" id="cd00130">
    <property type="entry name" value="PAS"/>
    <property type="match status" value="2"/>
</dbReference>
<keyword evidence="16" id="KW-0175">Coiled coil</keyword>
<evidence type="ECO:0000256" key="12">
    <source>
        <dbReference type="ARBA" id="ARBA00022840"/>
    </source>
</evidence>
<dbReference type="InterPro" id="IPR036890">
    <property type="entry name" value="HATPase_C_sf"/>
</dbReference>
<evidence type="ECO:0000259" key="18">
    <source>
        <dbReference type="PROSITE" id="PS50112"/>
    </source>
</evidence>
<evidence type="ECO:0000313" key="21">
    <source>
        <dbReference type="Proteomes" id="UP001597400"/>
    </source>
</evidence>
<reference evidence="21" key="1">
    <citation type="journal article" date="2019" name="Int. J. Syst. Evol. Microbiol.">
        <title>The Global Catalogue of Microorganisms (GCM) 10K type strain sequencing project: providing services to taxonomists for standard genome sequencing and annotation.</title>
        <authorList>
            <consortium name="The Broad Institute Genomics Platform"/>
            <consortium name="The Broad Institute Genome Sequencing Center for Infectious Disease"/>
            <person name="Wu L."/>
            <person name="Ma J."/>
        </authorList>
    </citation>
    <scope>NUCLEOTIDE SEQUENCE [LARGE SCALE GENOMIC DNA]</scope>
    <source>
        <strain evidence="21">CGMCC 1.12702</strain>
    </source>
</reference>
<dbReference type="PANTHER" id="PTHR41523:SF8">
    <property type="entry name" value="ETHYLENE RESPONSE SENSOR PROTEIN"/>
    <property type="match status" value="1"/>
</dbReference>
<keyword evidence="7" id="KW-0288">FMN</keyword>
<dbReference type="RefSeq" id="WP_380929119.1">
    <property type="nucleotide sequence ID" value="NZ_JBHUGS010000002.1"/>
</dbReference>
<comment type="caution">
    <text evidence="20">The sequence shown here is derived from an EMBL/GenBank/DDBJ whole genome shotgun (WGS) entry which is preliminary data.</text>
</comment>
<keyword evidence="3" id="KW-0600">Photoreceptor protein</keyword>
<comment type="catalytic activity">
    <reaction evidence="1">
        <text>ATP + protein L-histidine = ADP + protein N-phospho-L-histidine.</text>
        <dbReference type="EC" id="2.7.13.3"/>
    </reaction>
</comment>
<keyword evidence="9" id="KW-0677">Repeat</keyword>
<keyword evidence="21" id="KW-1185">Reference proteome</keyword>
<gene>
    <name evidence="20" type="ORF">ACFSGX_08605</name>
</gene>
<dbReference type="Pfam" id="PF07536">
    <property type="entry name" value="HWE_HK"/>
    <property type="match status" value="1"/>
</dbReference>
<evidence type="ECO:0000256" key="9">
    <source>
        <dbReference type="ARBA" id="ARBA00022737"/>
    </source>
</evidence>
<proteinExistence type="predicted"/>
<keyword evidence="11" id="KW-0418">Kinase</keyword>
<evidence type="ECO:0000256" key="14">
    <source>
        <dbReference type="ARBA" id="ARBA00023026"/>
    </source>
</evidence>